<dbReference type="eggNOG" id="KOG0475">
    <property type="taxonomic scope" value="Eukaryota"/>
</dbReference>
<reference evidence="2" key="2">
    <citation type="submission" date="2018-04" db="EMBL/GenBank/DDBJ databases">
        <title>OnivRS2 (Oryza nivara Reference Sequence Version 2).</title>
        <authorList>
            <person name="Zhang J."/>
            <person name="Kudrna D."/>
            <person name="Lee S."/>
            <person name="Talag J."/>
            <person name="Rajasekar S."/>
            <person name="Welchert J."/>
            <person name="Hsing Y.-I."/>
            <person name="Wing R.A."/>
        </authorList>
    </citation>
    <scope>NUCLEOTIDE SEQUENCE [LARGE SCALE GENOMIC DNA]</scope>
    <source>
        <strain evidence="2">SL10</strain>
    </source>
</reference>
<feature type="compositionally biased region" description="Low complexity" evidence="1">
    <location>
        <begin position="43"/>
        <end position="53"/>
    </location>
</feature>
<feature type="region of interest" description="Disordered" evidence="1">
    <location>
        <begin position="1"/>
        <end position="23"/>
    </location>
</feature>
<evidence type="ECO:0000256" key="1">
    <source>
        <dbReference type="SAM" id="MobiDB-lite"/>
    </source>
</evidence>
<keyword evidence="3" id="KW-1185">Reference proteome</keyword>
<organism evidence="2">
    <name type="scientific">Oryza nivara</name>
    <name type="common">Indian wild rice</name>
    <name type="synonym">Oryza sativa f. spontanea</name>
    <dbReference type="NCBI Taxonomy" id="4536"/>
    <lineage>
        <taxon>Eukaryota</taxon>
        <taxon>Viridiplantae</taxon>
        <taxon>Streptophyta</taxon>
        <taxon>Embryophyta</taxon>
        <taxon>Tracheophyta</taxon>
        <taxon>Spermatophyta</taxon>
        <taxon>Magnoliopsida</taxon>
        <taxon>Liliopsida</taxon>
        <taxon>Poales</taxon>
        <taxon>Poaceae</taxon>
        <taxon>BOP clade</taxon>
        <taxon>Oryzoideae</taxon>
        <taxon>Oryzeae</taxon>
        <taxon>Oryzinae</taxon>
        <taxon>Oryza</taxon>
    </lineage>
</organism>
<evidence type="ECO:0000313" key="2">
    <source>
        <dbReference type="EnsemblPlants" id="ONIVA04G10780.1"/>
    </source>
</evidence>
<protein>
    <submittedName>
        <fullName evidence="2">Uncharacterized protein</fullName>
    </submittedName>
</protein>
<evidence type="ECO:0000313" key="3">
    <source>
        <dbReference type="Proteomes" id="UP000006591"/>
    </source>
</evidence>
<dbReference type="EnsemblPlants" id="ONIVA04G10780.1">
    <property type="protein sequence ID" value="ONIVA04G10780.1"/>
    <property type="gene ID" value="ONIVA04G10780"/>
</dbReference>
<sequence>MDRIGLNLCPPPPARAWRGGDGEGVREAAAAAARATAAAARVGARARGATVTASPRRSSGGVRGLLQHLDLPLSARGSGRRSQQPPQQLNRSEPSPTSSPQQRERVGEELGDWAPPEWALLLIGCLLGLATGICVAAFNRGNSAISLEGICLDKDS</sequence>
<dbReference type="STRING" id="4536.A0A0E0H0U5"/>
<accession>A0A0E0H0U5</accession>
<dbReference type="AlphaFoldDB" id="A0A0E0H0U5"/>
<feature type="compositionally biased region" description="Polar residues" evidence="1">
    <location>
        <begin position="80"/>
        <end position="101"/>
    </location>
</feature>
<reference evidence="2" key="1">
    <citation type="submission" date="2015-04" db="UniProtKB">
        <authorList>
            <consortium name="EnsemblPlants"/>
        </authorList>
    </citation>
    <scope>IDENTIFICATION</scope>
    <source>
        <strain evidence="2">SL10</strain>
    </source>
</reference>
<dbReference type="HOGENOM" id="CLU_1689525_0_0_1"/>
<feature type="region of interest" description="Disordered" evidence="1">
    <location>
        <begin position="43"/>
        <end position="110"/>
    </location>
</feature>
<name>A0A0E0H0U5_ORYNI</name>
<proteinExistence type="predicted"/>
<dbReference type="Gramene" id="ONIVA04G10780.1">
    <property type="protein sequence ID" value="ONIVA04G10780.1"/>
    <property type="gene ID" value="ONIVA04G10780"/>
</dbReference>
<dbReference type="Proteomes" id="UP000006591">
    <property type="component" value="Chromosome 4"/>
</dbReference>